<dbReference type="PANTHER" id="PTHR34072:SF52">
    <property type="entry name" value="RIBONUCLEASE H"/>
    <property type="match status" value="1"/>
</dbReference>
<accession>A0A8R2LV89</accession>
<organism evidence="1 2">
    <name type="scientific">Bombyx mori</name>
    <name type="common">Silk moth</name>
    <dbReference type="NCBI Taxonomy" id="7091"/>
    <lineage>
        <taxon>Eukaryota</taxon>
        <taxon>Metazoa</taxon>
        <taxon>Ecdysozoa</taxon>
        <taxon>Arthropoda</taxon>
        <taxon>Hexapoda</taxon>
        <taxon>Insecta</taxon>
        <taxon>Pterygota</taxon>
        <taxon>Neoptera</taxon>
        <taxon>Endopterygota</taxon>
        <taxon>Lepidoptera</taxon>
        <taxon>Glossata</taxon>
        <taxon>Ditrysia</taxon>
        <taxon>Bombycoidea</taxon>
        <taxon>Bombycidae</taxon>
        <taxon>Bombycinae</taxon>
        <taxon>Bombyx</taxon>
    </lineage>
</organism>
<reference evidence="2" key="1">
    <citation type="journal article" date="2008" name="Insect Biochem. Mol. Biol.">
        <title>The genome of a lepidopteran model insect, the silkworm Bombyx mori.</title>
        <authorList>
            <consortium name="International Silkworm Genome Consortium"/>
        </authorList>
    </citation>
    <scope>NUCLEOTIDE SEQUENCE [LARGE SCALE GENOMIC DNA]</scope>
    <source>
        <strain evidence="2">p50T</strain>
    </source>
</reference>
<dbReference type="GO" id="GO:0071897">
    <property type="term" value="P:DNA biosynthetic process"/>
    <property type="evidence" value="ECO:0007669"/>
    <property type="project" value="UniProtKB-ARBA"/>
</dbReference>
<evidence type="ECO:0000313" key="1">
    <source>
        <dbReference type="EnsemblMetazoa" id="XP_037867285.1"/>
    </source>
</evidence>
<reference evidence="1" key="2">
    <citation type="submission" date="2022-06" db="UniProtKB">
        <authorList>
            <consortium name="EnsemblMetazoa"/>
        </authorList>
    </citation>
    <scope>IDENTIFICATION</scope>
    <source>
        <strain evidence="1">p50T (Dazao)</strain>
    </source>
</reference>
<dbReference type="PANTHER" id="PTHR34072">
    <property type="entry name" value="ENZYMATIC POLYPROTEIN-RELATED"/>
    <property type="match status" value="1"/>
</dbReference>
<dbReference type="SUPFAM" id="SSF56672">
    <property type="entry name" value="DNA/RNA polymerases"/>
    <property type="match status" value="1"/>
</dbReference>
<protein>
    <submittedName>
        <fullName evidence="1">Uncharacterized protein</fullName>
    </submittedName>
</protein>
<keyword evidence="2" id="KW-1185">Reference proteome</keyword>
<dbReference type="AlphaFoldDB" id="A0A8R2LV89"/>
<dbReference type="EnsemblMetazoa" id="XM_038011357.1">
    <property type="protein sequence ID" value="XP_037867285.1"/>
    <property type="gene ID" value="LOC119628575"/>
</dbReference>
<dbReference type="InterPro" id="IPR043502">
    <property type="entry name" value="DNA/RNA_pol_sf"/>
</dbReference>
<proteinExistence type="predicted"/>
<name>A0A8R2LV89_BOMMO</name>
<sequence>MEQYYYKLGNVNKVVAYYSERTSPAESMYCSYDLEALAIKSTMPKKDLSPRVARWWTFMQDFQFDIQYRKGKFISHVDFLNRNPVSAPSERQHYLKVNFIEADNISPESWLKIAQTNDPETQTLMSQLQVGNLDTNQYVIKNNLLHYKTSPDAEPRLFAPKGCRLKILKQFRDEIVMWGSIRFYIKSDNIFGSQG</sequence>
<evidence type="ECO:0000313" key="2">
    <source>
        <dbReference type="Proteomes" id="UP000005204"/>
    </source>
</evidence>
<dbReference type="Proteomes" id="UP000005204">
    <property type="component" value="Unassembled WGS sequence"/>
</dbReference>